<gene>
    <name evidence="1" type="ORF">L9F63_020776</name>
</gene>
<evidence type="ECO:0000313" key="1">
    <source>
        <dbReference type="EMBL" id="KAJ9584876.1"/>
    </source>
</evidence>
<proteinExistence type="predicted"/>
<reference evidence="1" key="2">
    <citation type="submission" date="2023-05" db="EMBL/GenBank/DDBJ databases">
        <authorList>
            <person name="Fouks B."/>
        </authorList>
    </citation>
    <scope>NUCLEOTIDE SEQUENCE</scope>
    <source>
        <strain evidence="1">Stay&amp;Tobe</strain>
        <tissue evidence="1">Testes</tissue>
    </source>
</reference>
<accession>A0AAD8ECD0</accession>
<reference evidence="1" key="1">
    <citation type="journal article" date="2023" name="IScience">
        <title>Live-bearing cockroach genome reveals convergent evolutionary mechanisms linked to viviparity in insects and beyond.</title>
        <authorList>
            <person name="Fouks B."/>
            <person name="Harrison M.C."/>
            <person name="Mikhailova A.A."/>
            <person name="Marchal E."/>
            <person name="English S."/>
            <person name="Carruthers M."/>
            <person name="Jennings E.C."/>
            <person name="Chiamaka E.L."/>
            <person name="Frigard R.A."/>
            <person name="Pippel M."/>
            <person name="Attardo G.M."/>
            <person name="Benoit J.B."/>
            <person name="Bornberg-Bauer E."/>
            <person name="Tobe S.S."/>
        </authorList>
    </citation>
    <scope>NUCLEOTIDE SEQUENCE</scope>
    <source>
        <strain evidence="1">Stay&amp;Tobe</strain>
    </source>
</reference>
<evidence type="ECO:0000313" key="2">
    <source>
        <dbReference type="Proteomes" id="UP001233999"/>
    </source>
</evidence>
<dbReference type="Proteomes" id="UP001233999">
    <property type="component" value="Unassembled WGS sequence"/>
</dbReference>
<dbReference type="EMBL" id="JASPKZ010007346">
    <property type="protein sequence ID" value="KAJ9584876.1"/>
    <property type="molecule type" value="Genomic_DNA"/>
</dbReference>
<organism evidence="1 2">
    <name type="scientific">Diploptera punctata</name>
    <name type="common">Pacific beetle cockroach</name>
    <dbReference type="NCBI Taxonomy" id="6984"/>
    <lineage>
        <taxon>Eukaryota</taxon>
        <taxon>Metazoa</taxon>
        <taxon>Ecdysozoa</taxon>
        <taxon>Arthropoda</taxon>
        <taxon>Hexapoda</taxon>
        <taxon>Insecta</taxon>
        <taxon>Pterygota</taxon>
        <taxon>Neoptera</taxon>
        <taxon>Polyneoptera</taxon>
        <taxon>Dictyoptera</taxon>
        <taxon>Blattodea</taxon>
        <taxon>Blaberoidea</taxon>
        <taxon>Blaberidae</taxon>
        <taxon>Diplopterinae</taxon>
        <taxon>Diploptera</taxon>
    </lineage>
</organism>
<feature type="non-terminal residue" evidence="1">
    <location>
        <position position="1"/>
    </location>
</feature>
<protein>
    <submittedName>
        <fullName evidence="1">Uncharacterized protein</fullName>
    </submittedName>
</protein>
<feature type="non-terminal residue" evidence="1">
    <location>
        <position position="152"/>
    </location>
</feature>
<comment type="caution">
    <text evidence="1">The sequence shown here is derived from an EMBL/GenBank/DDBJ whole genome shotgun (WGS) entry which is preliminary data.</text>
</comment>
<sequence length="152" mass="17415">GGVVVSHWMPFNIQILKHQALRVLNSLVDSIKFLFSVNKTRNFQKTNTLCSGIKHGTSRRIKRGTSRRIKRGTSRRIKCGTSRRIKRGTSRRIKHGTSRKVSLLTLMNKMWNFQKTNTLCSGIKRATSRRIKFGTSRRIKCGTSRSELANID</sequence>
<keyword evidence="2" id="KW-1185">Reference proteome</keyword>
<name>A0AAD8ECD0_DIPPU</name>
<dbReference type="AlphaFoldDB" id="A0AAD8ECD0"/>